<sequence>MLNHKTIKTILTITAVCLISLARAGEKEGSKIELIPVYEKTFDDTIVDVIFDTATVSIEEAKKIGWKEEAFTKEKVFAAEEVEKLKRKVKISYPKVIITGEKGYPSKQKIKFLDKNGNIKKVILNDKTSRIIVSTNGKYILKALLYNCDTDSGGGAVLYDNDGNFICEKSKGAFYAVTDNGYIGTGFVSPEGSWYPFIIYGPSKNKVKEITLPEWGIFDAGIQANGKYFIITYRGKAGFDSTGVLVLKEKGEVVFQKILPGSIIPKDVLPLSDTEFIVISMAGEGVETEHRIIYIALRNNNWVIEQKHTPDFLGFPLFTQISSKPYIYSVDRGYIIELNTQPFKIVLIEKLPSDLKFFKEKFYQIKENRIECFNLQEVLK</sequence>
<name>A0A7V3RFZ0_UNCW3</name>
<gene>
    <name evidence="1" type="ORF">ENX68_00205</name>
</gene>
<evidence type="ECO:0000313" key="1">
    <source>
        <dbReference type="EMBL" id="HGE77408.1"/>
    </source>
</evidence>
<comment type="caution">
    <text evidence="1">The sequence shown here is derived from an EMBL/GenBank/DDBJ whole genome shotgun (WGS) entry which is preliminary data.</text>
</comment>
<protein>
    <submittedName>
        <fullName evidence="1">Uncharacterized protein</fullName>
    </submittedName>
</protein>
<dbReference type="EMBL" id="DTOZ01000009">
    <property type="protein sequence ID" value="HGE77408.1"/>
    <property type="molecule type" value="Genomic_DNA"/>
</dbReference>
<proteinExistence type="predicted"/>
<reference evidence="1" key="1">
    <citation type="journal article" date="2020" name="mSystems">
        <title>Genome- and Community-Level Interaction Insights into Carbon Utilization and Element Cycling Functions of Hydrothermarchaeota in Hydrothermal Sediment.</title>
        <authorList>
            <person name="Zhou Z."/>
            <person name="Liu Y."/>
            <person name="Xu W."/>
            <person name="Pan J."/>
            <person name="Luo Z.H."/>
            <person name="Li M."/>
        </authorList>
    </citation>
    <scope>NUCLEOTIDE SEQUENCE [LARGE SCALE GENOMIC DNA]</scope>
    <source>
        <strain evidence="1">SpSt-961</strain>
    </source>
</reference>
<dbReference type="AlphaFoldDB" id="A0A7V3RFZ0"/>
<organism evidence="1">
    <name type="scientific">candidate division WOR-3 bacterium</name>
    <dbReference type="NCBI Taxonomy" id="2052148"/>
    <lineage>
        <taxon>Bacteria</taxon>
        <taxon>Bacteria division WOR-3</taxon>
    </lineage>
</organism>
<accession>A0A7V3RFZ0</accession>